<sequence>MARELSRRRLLSAGSAASLALLLPGCGFGIGSSRLSAGAAIWDISTGSEQKLLEDVVRRFNRRADGAPVAAQFFQNDPYKNRLRTSMISGTPPEVFYNWGGGQLKAFVDAGEAAAIPPSVATDRYFPSVMEAVTFDGRVYSVPKSGTAPKVFFYNKDLFAEHGLSPPESWSDLLEVVGVLSGAGLTPISLAGQNLWTNMMYLEYLVNRVGGREPFRAVVAGESGAWSHPAFRQAVAMIQELVDAGAFPDGFAALDADTNQDTQLVYSGQAGMLLQGAWNYQRFVTDAPDFAGDSLGWFPFPAVEGAGGDAGAVAGNLTNFYALSSASRNRDRAVAFLEEAVMNEYMVDRLIDLGLAPPVEGIEDRLARSDRSEWLLFIYRLVRGASYFDLSWDQALPPEVAQELLTNLGRVFARSITPDQFAQNMNRIPKR</sequence>
<organism evidence="1 2">
    <name type="scientific">Streptomonospora halophila</name>
    <dbReference type="NCBI Taxonomy" id="427369"/>
    <lineage>
        <taxon>Bacteria</taxon>
        <taxon>Bacillati</taxon>
        <taxon>Actinomycetota</taxon>
        <taxon>Actinomycetes</taxon>
        <taxon>Streptosporangiales</taxon>
        <taxon>Nocardiopsidaceae</taxon>
        <taxon>Streptomonospora</taxon>
    </lineage>
</organism>
<dbReference type="RefSeq" id="WP_345555012.1">
    <property type="nucleotide sequence ID" value="NZ_BAABIK010000001.1"/>
</dbReference>
<dbReference type="PANTHER" id="PTHR43649:SF14">
    <property type="entry name" value="BLR3389 PROTEIN"/>
    <property type="match status" value="1"/>
</dbReference>
<comment type="caution">
    <text evidence="1">The sequence shown here is derived from an EMBL/GenBank/DDBJ whole genome shotgun (WGS) entry which is preliminary data.</text>
</comment>
<dbReference type="Gene3D" id="3.40.190.10">
    <property type="entry name" value="Periplasmic binding protein-like II"/>
    <property type="match status" value="2"/>
</dbReference>
<dbReference type="EMBL" id="BAABIK010000001">
    <property type="protein sequence ID" value="GAA4926606.1"/>
    <property type="molecule type" value="Genomic_DNA"/>
</dbReference>
<dbReference type="PANTHER" id="PTHR43649">
    <property type="entry name" value="ARABINOSE-BINDING PROTEIN-RELATED"/>
    <property type="match status" value="1"/>
</dbReference>
<proteinExistence type="predicted"/>
<dbReference type="SUPFAM" id="SSF53850">
    <property type="entry name" value="Periplasmic binding protein-like II"/>
    <property type="match status" value="1"/>
</dbReference>
<dbReference type="PROSITE" id="PS51318">
    <property type="entry name" value="TAT"/>
    <property type="match status" value="1"/>
</dbReference>
<accession>A0ABP9G2P3</accession>
<name>A0ABP9G2P3_9ACTN</name>
<dbReference type="InterPro" id="IPR006311">
    <property type="entry name" value="TAT_signal"/>
</dbReference>
<dbReference type="Pfam" id="PF01547">
    <property type="entry name" value="SBP_bac_1"/>
    <property type="match status" value="1"/>
</dbReference>
<reference evidence="2" key="1">
    <citation type="journal article" date="2019" name="Int. J. Syst. Evol. Microbiol.">
        <title>The Global Catalogue of Microorganisms (GCM) 10K type strain sequencing project: providing services to taxonomists for standard genome sequencing and annotation.</title>
        <authorList>
            <consortium name="The Broad Institute Genomics Platform"/>
            <consortium name="The Broad Institute Genome Sequencing Center for Infectious Disease"/>
            <person name="Wu L."/>
            <person name="Ma J."/>
        </authorList>
    </citation>
    <scope>NUCLEOTIDE SEQUENCE [LARGE SCALE GENOMIC DNA]</scope>
    <source>
        <strain evidence="2">JCM 18123</strain>
    </source>
</reference>
<gene>
    <name evidence="1" type="ORF">GCM10023224_01760</name>
</gene>
<evidence type="ECO:0000313" key="2">
    <source>
        <dbReference type="Proteomes" id="UP001499993"/>
    </source>
</evidence>
<keyword evidence="2" id="KW-1185">Reference proteome</keyword>
<evidence type="ECO:0000313" key="1">
    <source>
        <dbReference type="EMBL" id="GAA4926606.1"/>
    </source>
</evidence>
<protein>
    <submittedName>
        <fullName evidence="1">Extracellular solute-binding protein</fullName>
    </submittedName>
</protein>
<dbReference type="Proteomes" id="UP001499993">
    <property type="component" value="Unassembled WGS sequence"/>
</dbReference>
<dbReference type="InterPro" id="IPR050490">
    <property type="entry name" value="Bact_solute-bd_prot1"/>
</dbReference>
<dbReference type="InterPro" id="IPR006059">
    <property type="entry name" value="SBP"/>
</dbReference>